<dbReference type="OrthoDB" id="10251508at2759"/>
<dbReference type="AlphaFoldDB" id="A0A9N8YTQ4"/>
<dbReference type="EMBL" id="CAJVPK010000093">
    <property type="protein sequence ID" value="CAG8447327.1"/>
    <property type="molecule type" value="Genomic_DNA"/>
</dbReference>
<dbReference type="InterPro" id="IPR013702">
    <property type="entry name" value="FIST_domain_N"/>
</dbReference>
<dbReference type="Pfam" id="PF08495">
    <property type="entry name" value="FIST"/>
    <property type="match status" value="1"/>
</dbReference>
<dbReference type="Proteomes" id="UP000789706">
    <property type="component" value="Unassembled WGS sequence"/>
</dbReference>
<reference evidence="2" key="1">
    <citation type="submission" date="2021-06" db="EMBL/GenBank/DDBJ databases">
        <authorList>
            <person name="Kallberg Y."/>
            <person name="Tangrot J."/>
            <person name="Rosling A."/>
        </authorList>
    </citation>
    <scope>NUCLEOTIDE SEQUENCE</scope>
    <source>
        <strain evidence="2">AZ414A</strain>
    </source>
</reference>
<organism evidence="2 3">
    <name type="scientific">Diversispora eburnea</name>
    <dbReference type="NCBI Taxonomy" id="1213867"/>
    <lineage>
        <taxon>Eukaryota</taxon>
        <taxon>Fungi</taxon>
        <taxon>Fungi incertae sedis</taxon>
        <taxon>Mucoromycota</taxon>
        <taxon>Glomeromycotina</taxon>
        <taxon>Glomeromycetes</taxon>
        <taxon>Diversisporales</taxon>
        <taxon>Diversisporaceae</taxon>
        <taxon>Diversispora</taxon>
    </lineage>
</organism>
<accession>A0A9N8YTQ4</accession>
<sequence length="361" mass="41244">MNSFNLFNLLHPVKKNSLRIPSLFLKRNYFSNTVLTFINSNNNNNITAIDVIDSLIHEKCEKYEKYEVCIVFISRNYLAQEIEMIPKYIYSKLQPNFLTGCVVDKIFDDKLNIGNGISLFLSGGNKKVGNYEKNNGIDGGGGKNYRIDGFNVNLEGPRKEFKTKSVGRWKDLNEIKNHNEISLNEWYDVTKFQSISRISSNVFIDLPEKLKDLKDKNISPELIFLISDSEPYQFLESLDYYFPQSKKMGIIGSSTPFITGRPYSLFNNDKVLSKGIIGIAFTSNETSESHKNFLSVDHLSMCSIGDPFRITSCQGNIILELEGLNPTKLLLQQHLKSGKKLSKDTEFYLGLYDPDETILNW</sequence>
<evidence type="ECO:0000313" key="3">
    <source>
        <dbReference type="Proteomes" id="UP000789706"/>
    </source>
</evidence>
<evidence type="ECO:0000313" key="2">
    <source>
        <dbReference type="EMBL" id="CAG8447327.1"/>
    </source>
</evidence>
<name>A0A9N8YTQ4_9GLOM</name>
<protein>
    <submittedName>
        <fullName evidence="2">8320_t:CDS:1</fullName>
    </submittedName>
</protein>
<proteinExistence type="predicted"/>
<evidence type="ECO:0000259" key="1">
    <source>
        <dbReference type="Pfam" id="PF08495"/>
    </source>
</evidence>
<gene>
    <name evidence="2" type="ORF">DEBURN_LOCUS1886</name>
</gene>
<comment type="caution">
    <text evidence="2">The sequence shown here is derived from an EMBL/GenBank/DDBJ whole genome shotgun (WGS) entry which is preliminary data.</text>
</comment>
<feature type="domain" description="FIST" evidence="1">
    <location>
        <begin position="206"/>
        <end position="323"/>
    </location>
</feature>
<keyword evidence="3" id="KW-1185">Reference proteome</keyword>